<dbReference type="EMBL" id="JACOPB010000011">
    <property type="protein sequence ID" value="MBC5710529.1"/>
    <property type="molecule type" value="Genomic_DNA"/>
</dbReference>
<accession>A0ABR7HBG7</accession>
<dbReference type="PANTHER" id="PTHR34982">
    <property type="entry name" value="YOP PROTEINS TRANSLOCATION PROTEIN L"/>
    <property type="match status" value="1"/>
</dbReference>
<feature type="coiled-coil region" evidence="7">
    <location>
        <begin position="110"/>
        <end position="141"/>
    </location>
</feature>
<evidence type="ECO:0000256" key="1">
    <source>
        <dbReference type="ARBA" id="ARBA00003041"/>
    </source>
</evidence>
<sequence>MERTRSLSKVIKYGEREASPYIYPRDKQLVGWKKADRLEESEKIEDTYAEECIVQAVEQSEKILNTARKEGQLLKEEYQRKGYAQGYLEGKEDGFDQAKKEHLELFEKDREEARKLLESCIEGMEQKKKELLEKYLDELKNIAVAIAEKVIRVSLRTSGETMKHMIASAAGELEKKEWAKVYVSKYDMDVMIEGDVEFLNTLSDLSSNVKIIKMENEEQGTCILELPDEIVDLSVNTQMANIRELLDNA</sequence>
<evidence type="ECO:0000313" key="10">
    <source>
        <dbReference type="Proteomes" id="UP000634672"/>
    </source>
</evidence>
<dbReference type="Proteomes" id="UP000634672">
    <property type="component" value="Unassembled WGS sequence"/>
</dbReference>
<dbReference type="Pfam" id="PF02108">
    <property type="entry name" value="FliH"/>
    <property type="match status" value="1"/>
</dbReference>
<keyword evidence="5" id="KW-0653">Protein transport</keyword>
<dbReference type="RefSeq" id="WP_187023303.1">
    <property type="nucleotide sequence ID" value="NZ_JACOPB010000011.1"/>
</dbReference>
<comment type="function">
    <text evidence="1">Needed for flagellar regrowth and assembly.</text>
</comment>
<evidence type="ECO:0000256" key="4">
    <source>
        <dbReference type="ARBA" id="ARBA00022795"/>
    </source>
</evidence>
<keyword evidence="7" id="KW-0175">Coiled coil</keyword>
<evidence type="ECO:0000256" key="5">
    <source>
        <dbReference type="ARBA" id="ARBA00022927"/>
    </source>
</evidence>
<evidence type="ECO:0000256" key="2">
    <source>
        <dbReference type="ARBA" id="ARBA00006602"/>
    </source>
</evidence>
<feature type="domain" description="Flagellar assembly protein FliH/Type III secretion system HrpE" evidence="8">
    <location>
        <begin position="113"/>
        <end position="241"/>
    </location>
</feature>
<evidence type="ECO:0000259" key="8">
    <source>
        <dbReference type="Pfam" id="PF02108"/>
    </source>
</evidence>
<keyword evidence="10" id="KW-1185">Reference proteome</keyword>
<protein>
    <recommendedName>
        <fullName evidence="8">Flagellar assembly protein FliH/Type III secretion system HrpE domain-containing protein</fullName>
    </recommendedName>
</protein>
<reference evidence="9 10" key="1">
    <citation type="submission" date="2020-08" db="EMBL/GenBank/DDBJ databases">
        <title>Genome public.</title>
        <authorList>
            <person name="Liu C."/>
            <person name="Sun Q."/>
        </authorList>
    </citation>
    <scope>NUCLEOTIDE SEQUENCE [LARGE SCALE GENOMIC DNA]</scope>
    <source>
        <strain evidence="9 10">NSJ-66</strain>
    </source>
</reference>
<comment type="similarity">
    <text evidence="2">Belongs to the FliH family.</text>
</comment>
<gene>
    <name evidence="9" type="ORF">H8S75_21495</name>
</gene>
<evidence type="ECO:0000256" key="6">
    <source>
        <dbReference type="ARBA" id="ARBA00023225"/>
    </source>
</evidence>
<keyword evidence="3" id="KW-0813">Transport</keyword>
<dbReference type="InterPro" id="IPR018035">
    <property type="entry name" value="Flagellar_FliH/T3SS_HrpE"/>
</dbReference>
<evidence type="ECO:0000313" key="9">
    <source>
        <dbReference type="EMBL" id="MBC5710529.1"/>
    </source>
</evidence>
<keyword evidence="4" id="KW-1005">Bacterial flagellum biogenesis</keyword>
<comment type="caution">
    <text evidence="9">The sequence shown here is derived from an EMBL/GenBank/DDBJ whole genome shotgun (WGS) entry which is preliminary data.</text>
</comment>
<keyword evidence="6" id="KW-1006">Bacterial flagellum protein export</keyword>
<evidence type="ECO:0000256" key="3">
    <source>
        <dbReference type="ARBA" id="ARBA00022448"/>
    </source>
</evidence>
<name>A0ABR7HBG7_9FIRM</name>
<proteinExistence type="inferred from homology"/>
<dbReference type="InterPro" id="IPR051472">
    <property type="entry name" value="T3SS_Stator/FliH"/>
</dbReference>
<evidence type="ECO:0000256" key="7">
    <source>
        <dbReference type="SAM" id="Coils"/>
    </source>
</evidence>
<dbReference type="PANTHER" id="PTHR34982:SF1">
    <property type="entry name" value="FLAGELLAR ASSEMBLY PROTEIN FLIH"/>
    <property type="match status" value="1"/>
</dbReference>
<organism evidence="9 10">
    <name type="scientific">Hungatella hominis</name>
    <dbReference type="NCBI Taxonomy" id="2763050"/>
    <lineage>
        <taxon>Bacteria</taxon>
        <taxon>Bacillati</taxon>
        <taxon>Bacillota</taxon>
        <taxon>Clostridia</taxon>
        <taxon>Lachnospirales</taxon>
        <taxon>Lachnospiraceae</taxon>
        <taxon>Hungatella</taxon>
    </lineage>
</organism>